<reference evidence="1 2" key="1">
    <citation type="submission" date="2024-03" db="EMBL/GenBank/DDBJ databases">
        <title>Adaptation during the transition from Ophiocordyceps entomopathogen to insect associate is accompanied by gene loss and intensified selection.</title>
        <authorList>
            <person name="Ward C.M."/>
            <person name="Onetto C.A."/>
            <person name="Borneman A.R."/>
        </authorList>
    </citation>
    <scope>NUCLEOTIDE SEQUENCE [LARGE SCALE GENOMIC DNA]</scope>
    <source>
        <strain evidence="1">AWRI1</strain>
        <tissue evidence="1">Single Adult Female</tissue>
    </source>
</reference>
<proteinExistence type="predicted"/>
<dbReference type="EMBL" id="JBBCAQ010000035">
    <property type="protein sequence ID" value="KAK7578263.1"/>
    <property type="molecule type" value="Genomic_DNA"/>
</dbReference>
<evidence type="ECO:0000313" key="1">
    <source>
        <dbReference type="EMBL" id="KAK7578263.1"/>
    </source>
</evidence>
<dbReference type="Proteomes" id="UP001367676">
    <property type="component" value="Unassembled WGS sequence"/>
</dbReference>
<comment type="caution">
    <text evidence="1">The sequence shown here is derived from an EMBL/GenBank/DDBJ whole genome shotgun (WGS) entry which is preliminary data.</text>
</comment>
<gene>
    <name evidence="1" type="ORF">V9T40_010468</name>
</gene>
<dbReference type="AlphaFoldDB" id="A0AAN9TPX0"/>
<protein>
    <submittedName>
        <fullName evidence="1">Uncharacterized protein</fullName>
    </submittedName>
</protein>
<keyword evidence="2" id="KW-1185">Reference proteome</keyword>
<sequence>MPDVNVIIFIESPIVKTFLFECSKYWASEGSHVHYISSHAQETLPPLLQGTNSEVQTYAQFMQMTFGIAPQLRDLIDYLINLQKSAHLPKVLVVEDITGYAENVPETDFLLMCSLLKNLANLCSQANDEVSFLIVSSKFIPDKLNKINLILNPLKIWRSREENGKYIWREISLNPVVNTTTELQFSLKGSGEEGGVCLNSIKSFIQETCNFNNSIL</sequence>
<evidence type="ECO:0000313" key="2">
    <source>
        <dbReference type="Proteomes" id="UP001367676"/>
    </source>
</evidence>
<accession>A0AAN9TPX0</accession>
<organism evidence="1 2">
    <name type="scientific">Parthenolecanium corni</name>
    <dbReference type="NCBI Taxonomy" id="536013"/>
    <lineage>
        <taxon>Eukaryota</taxon>
        <taxon>Metazoa</taxon>
        <taxon>Ecdysozoa</taxon>
        <taxon>Arthropoda</taxon>
        <taxon>Hexapoda</taxon>
        <taxon>Insecta</taxon>
        <taxon>Pterygota</taxon>
        <taxon>Neoptera</taxon>
        <taxon>Paraneoptera</taxon>
        <taxon>Hemiptera</taxon>
        <taxon>Sternorrhyncha</taxon>
        <taxon>Coccoidea</taxon>
        <taxon>Coccidae</taxon>
        <taxon>Parthenolecanium</taxon>
    </lineage>
</organism>
<name>A0AAN9TPX0_9HEMI</name>